<dbReference type="InterPro" id="IPR011889">
    <property type="entry name" value="Liste_lipo_26"/>
</dbReference>
<proteinExistence type="predicted"/>
<dbReference type="STRING" id="1399797.GCA_000518285_00727"/>
<dbReference type="Proteomes" id="UP000237865">
    <property type="component" value="Unassembled WGS sequence"/>
</dbReference>
<dbReference type="InterPro" id="IPR005046">
    <property type="entry name" value="DUF285"/>
</dbReference>
<dbReference type="Pfam" id="PF03382">
    <property type="entry name" value="DUF285"/>
    <property type="match status" value="1"/>
</dbReference>
<evidence type="ECO:0008006" key="4">
    <source>
        <dbReference type="Google" id="ProtNLM"/>
    </source>
</evidence>
<dbReference type="RefSeq" id="WP_051437326.1">
    <property type="nucleotide sequence ID" value="NZ_PHNE01000001.1"/>
</dbReference>
<feature type="signal peptide" evidence="1">
    <location>
        <begin position="1"/>
        <end position="19"/>
    </location>
</feature>
<keyword evidence="3" id="KW-1185">Reference proteome</keyword>
<comment type="caution">
    <text evidence="2">The sequence shown here is derived from an EMBL/GenBank/DDBJ whole genome shotgun (WGS) entry which is preliminary data.</text>
</comment>
<gene>
    <name evidence="2" type="ORF">ELUCI_v1c04460</name>
</gene>
<feature type="chain" id="PRO_5015454413" description="Lipoprotein" evidence="1">
    <location>
        <begin position="20"/>
        <end position="398"/>
    </location>
</feature>
<protein>
    <recommendedName>
        <fullName evidence="4">Lipoprotein</fullName>
    </recommendedName>
</protein>
<dbReference type="PROSITE" id="PS51257">
    <property type="entry name" value="PROKAR_LIPOPROTEIN"/>
    <property type="match status" value="1"/>
</dbReference>
<dbReference type="NCBIfam" id="TIGR02167">
    <property type="entry name" value="Liste_lipo_26"/>
    <property type="match status" value="5"/>
</dbReference>
<evidence type="ECO:0000256" key="1">
    <source>
        <dbReference type="SAM" id="SignalP"/>
    </source>
</evidence>
<dbReference type="EMBL" id="PHNE01000001">
    <property type="protein sequence ID" value="PPE06155.1"/>
    <property type="molecule type" value="Genomic_DNA"/>
</dbReference>
<keyword evidence="1" id="KW-0732">Signal</keyword>
<dbReference type="AlphaFoldDB" id="A0A2S5RG99"/>
<sequence length="398" mass="45385">MKKLLSCLACLVIASGVIASGLVVVACNKTDNQPQKHQLVEIEKDLQKVIDGNKQLWTAQALQAKIDQVLPKVIGLEVRQGEIDPQIGVETFDLDADHSQQFTGQLQLSQVLNEENQNQTIYLDHLTHKITIAKQWSAPEGTREILNIGWYDYGLAHALPSTVEKVPNYISPKISNLDDFFANIQNFNCYEVSLWDTSHITQMARTFFLAKAFNQDLSQWNVTNVTDMQSMFYGAQNFNGDVTTWNTAHVINMDSMFREASVFNQNLHQWNTSNVEEMPEMFASAKAFNGDLSTWNTTKVREMPEMFASAKAFSGDLSKWNTSQVLDMSEMFVQTDHFNCNLGQWDTSKVTNMESMFDRAKIFIQDLSKWNVALVTNHKNFANNPNWPKEQQPHFKNH</sequence>
<accession>A0A2S5RG99</accession>
<reference evidence="2 3" key="1">
    <citation type="submission" date="2017-11" db="EMBL/GenBank/DDBJ databases">
        <title>Genome sequence of Entomoplasma lucivorax PIPN-2 (ATCC 49196).</title>
        <authorList>
            <person name="Lo W.-S."/>
            <person name="Gasparich G.E."/>
            <person name="Kuo C.-H."/>
        </authorList>
    </citation>
    <scope>NUCLEOTIDE SEQUENCE [LARGE SCALE GENOMIC DNA]</scope>
    <source>
        <strain evidence="2 3">PIPN-2</strain>
    </source>
</reference>
<evidence type="ECO:0000313" key="2">
    <source>
        <dbReference type="EMBL" id="PPE06155.1"/>
    </source>
</evidence>
<name>A0A2S5RG99_9MOLU</name>
<evidence type="ECO:0000313" key="3">
    <source>
        <dbReference type="Proteomes" id="UP000237865"/>
    </source>
</evidence>
<organism evidence="2 3">
    <name type="scientific">Williamsoniiplasma lucivorax</name>
    <dbReference type="NCBI Taxonomy" id="209274"/>
    <lineage>
        <taxon>Bacteria</taxon>
        <taxon>Bacillati</taxon>
        <taxon>Mycoplasmatota</taxon>
        <taxon>Mollicutes</taxon>
        <taxon>Entomoplasmatales</taxon>
        <taxon>Williamsoniiplasma</taxon>
    </lineage>
</organism>